<organism evidence="8 9">
    <name type="scientific">Talaromyces rugulosus</name>
    <name type="common">Penicillium rugulosum</name>
    <dbReference type="NCBI Taxonomy" id="121627"/>
    <lineage>
        <taxon>Eukaryota</taxon>
        <taxon>Fungi</taxon>
        <taxon>Dikarya</taxon>
        <taxon>Ascomycota</taxon>
        <taxon>Pezizomycotina</taxon>
        <taxon>Eurotiomycetes</taxon>
        <taxon>Eurotiomycetidae</taxon>
        <taxon>Eurotiales</taxon>
        <taxon>Trichocomaceae</taxon>
        <taxon>Talaromyces</taxon>
        <taxon>Talaromyces sect. Islandici</taxon>
    </lineage>
</organism>
<protein>
    <recommendedName>
        <fullName evidence="10">Mid2 domain-containing protein</fullName>
    </recommendedName>
</protein>
<feature type="region of interest" description="Disordered" evidence="5">
    <location>
        <begin position="233"/>
        <end position="289"/>
    </location>
</feature>
<proteinExistence type="predicted"/>
<feature type="chain" id="PRO_5028952886" description="Mid2 domain-containing protein" evidence="7">
    <location>
        <begin position="25"/>
        <end position="289"/>
    </location>
</feature>
<comment type="subcellular location">
    <subcellularLocation>
        <location evidence="1">Membrane</location>
        <topology evidence="1">Single-pass membrane protein</topology>
    </subcellularLocation>
</comment>
<dbReference type="GeneID" id="55991619"/>
<sequence length="289" mass="30313">MLAWNLFGCLWLPIWSLLWSLSLQQDDTFAFVNPPPSQSSISDPVYDVGDPIDIQWVGSNTFVSVRLVHWLPNADEFVYVFDNVTNLGGHFTWVINLGSMNLSISDKFFFNIFVEGEITPRAVSHNITLANPSTSTTSTTSTTASATTTHTTLSTSTTATSTTSAPASTTTTSVPTTSAASSSSGLDTGAKAGIGVGVAVGALAILAIGFFFWKRSRANNATAGAGGGGANAPPLNYQPVNQQAHSGYYKPPPPAPLSELSEGTSRQPPSELLGSGPPTAHEMPDTSRA</sequence>
<feature type="signal peptide" evidence="7">
    <location>
        <begin position="1"/>
        <end position="24"/>
    </location>
</feature>
<accession>A0A7H8QSW1</accession>
<evidence type="ECO:0000256" key="7">
    <source>
        <dbReference type="SAM" id="SignalP"/>
    </source>
</evidence>
<feature type="transmembrane region" description="Helical" evidence="6">
    <location>
        <begin position="192"/>
        <end position="213"/>
    </location>
</feature>
<reference evidence="9" key="1">
    <citation type="submission" date="2020-06" db="EMBL/GenBank/DDBJ databases">
        <title>A chromosome-scale genome assembly of Talaromyces rugulosus W13939.</title>
        <authorList>
            <person name="Wang B."/>
            <person name="Guo L."/>
            <person name="Ye K."/>
            <person name="Wang L."/>
        </authorList>
    </citation>
    <scope>NUCLEOTIDE SEQUENCE [LARGE SCALE GENOMIC DNA]</scope>
    <source>
        <strain evidence="9">W13939</strain>
    </source>
</reference>
<evidence type="ECO:0000256" key="2">
    <source>
        <dbReference type="ARBA" id="ARBA00022692"/>
    </source>
</evidence>
<gene>
    <name evidence="8" type="ORF">TRUGW13939_04117</name>
</gene>
<evidence type="ECO:0000256" key="1">
    <source>
        <dbReference type="ARBA" id="ARBA00004167"/>
    </source>
</evidence>
<keyword evidence="7" id="KW-0732">Signal</keyword>
<keyword evidence="4 6" id="KW-0472">Membrane</keyword>
<evidence type="ECO:0008006" key="10">
    <source>
        <dbReference type="Google" id="ProtNLM"/>
    </source>
</evidence>
<evidence type="ECO:0000256" key="5">
    <source>
        <dbReference type="SAM" id="MobiDB-lite"/>
    </source>
</evidence>
<evidence type="ECO:0000313" key="9">
    <source>
        <dbReference type="Proteomes" id="UP000509510"/>
    </source>
</evidence>
<dbReference type="GO" id="GO:0071944">
    <property type="term" value="C:cell periphery"/>
    <property type="evidence" value="ECO:0007669"/>
    <property type="project" value="UniProtKB-ARBA"/>
</dbReference>
<dbReference type="OrthoDB" id="4227207at2759"/>
<keyword evidence="9" id="KW-1185">Reference proteome</keyword>
<dbReference type="EMBL" id="CP055899">
    <property type="protein sequence ID" value="QKX57009.1"/>
    <property type="molecule type" value="Genomic_DNA"/>
</dbReference>
<keyword evidence="2 6" id="KW-0812">Transmembrane</keyword>
<keyword evidence="3 6" id="KW-1133">Transmembrane helix</keyword>
<feature type="region of interest" description="Disordered" evidence="5">
    <location>
        <begin position="129"/>
        <end position="186"/>
    </location>
</feature>
<dbReference type="GO" id="GO:0016020">
    <property type="term" value="C:membrane"/>
    <property type="evidence" value="ECO:0007669"/>
    <property type="project" value="UniProtKB-SubCell"/>
</dbReference>
<evidence type="ECO:0000256" key="6">
    <source>
        <dbReference type="SAM" id="Phobius"/>
    </source>
</evidence>
<dbReference type="PANTHER" id="PTHR15549:SF26">
    <property type="entry name" value="AXIAL BUDDING PATTERN PROTEIN 2-RELATED"/>
    <property type="match status" value="1"/>
</dbReference>
<evidence type="ECO:0000313" key="8">
    <source>
        <dbReference type="EMBL" id="QKX57009.1"/>
    </source>
</evidence>
<dbReference type="RefSeq" id="XP_035343187.1">
    <property type="nucleotide sequence ID" value="XM_035487294.1"/>
</dbReference>
<dbReference type="KEGG" id="trg:TRUGW13939_04117"/>
<feature type="compositionally biased region" description="Low complexity" evidence="5">
    <location>
        <begin position="132"/>
        <end position="186"/>
    </location>
</feature>
<name>A0A7H8QSW1_TALRU</name>
<dbReference type="InterPro" id="IPR051694">
    <property type="entry name" value="Immunoregulatory_rcpt-like"/>
</dbReference>
<evidence type="ECO:0000256" key="3">
    <source>
        <dbReference type="ARBA" id="ARBA00022989"/>
    </source>
</evidence>
<evidence type="ECO:0000256" key="4">
    <source>
        <dbReference type="ARBA" id="ARBA00023136"/>
    </source>
</evidence>
<dbReference type="PANTHER" id="PTHR15549">
    <property type="entry name" value="PAIRED IMMUNOGLOBULIN-LIKE TYPE 2 RECEPTOR"/>
    <property type="match status" value="1"/>
</dbReference>
<dbReference type="AlphaFoldDB" id="A0A7H8QSW1"/>
<dbReference type="Proteomes" id="UP000509510">
    <property type="component" value="Chromosome II"/>
</dbReference>